<feature type="transmembrane region" description="Helical" evidence="3">
    <location>
        <begin position="6"/>
        <end position="29"/>
    </location>
</feature>
<dbReference type="EC" id="2.7.7.65" evidence="1"/>
<feature type="transmembrane region" description="Helical" evidence="3">
    <location>
        <begin position="99"/>
        <end position="119"/>
    </location>
</feature>
<dbReference type="InterPro" id="IPR050469">
    <property type="entry name" value="Diguanylate_Cyclase"/>
</dbReference>
<dbReference type="PANTHER" id="PTHR45138:SF9">
    <property type="entry name" value="DIGUANYLATE CYCLASE DGCM-RELATED"/>
    <property type="match status" value="1"/>
</dbReference>
<dbReference type="SMART" id="SM00267">
    <property type="entry name" value="GGDEF"/>
    <property type="match status" value="1"/>
</dbReference>
<dbReference type="RefSeq" id="WP_169211042.1">
    <property type="nucleotide sequence ID" value="NZ_JAATNW010000005.1"/>
</dbReference>
<dbReference type="PANTHER" id="PTHR45138">
    <property type="entry name" value="REGULATORY COMPONENTS OF SENSORY TRANSDUCTION SYSTEM"/>
    <property type="match status" value="1"/>
</dbReference>
<comment type="catalytic activity">
    <reaction evidence="2">
        <text>2 GTP = 3',3'-c-di-GMP + 2 diphosphate</text>
        <dbReference type="Rhea" id="RHEA:24898"/>
        <dbReference type="ChEBI" id="CHEBI:33019"/>
        <dbReference type="ChEBI" id="CHEBI:37565"/>
        <dbReference type="ChEBI" id="CHEBI:58805"/>
        <dbReference type="EC" id="2.7.7.65"/>
    </reaction>
</comment>
<keyword evidence="3" id="KW-0812">Transmembrane</keyword>
<dbReference type="InterPro" id="IPR029787">
    <property type="entry name" value="Nucleotide_cyclase"/>
</dbReference>
<dbReference type="InterPro" id="IPR000160">
    <property type="entry name" value="GGDEF_dom"/>
</dbReference>
<sequence>MSSFQLHIFQLSLLGLMILVGMLFTFMLPTPSQKHKARSTYFARLFLLSMWTGQACLSLANFQFPVIGRVGYAFFITLSAYLLLITVVKRYGHAMRWQVLTAMVLHLMALVGISFLSNINQLNPIFSHTILLASIATPLLLAFRYIQLQGGSKNPGDKVLIAVIQTALAVIMVGAPLYWIFIEPNELQQTLVSFGLHMVTMLAFMLGFAVSIMHSLVTRLKFKIYQDPLTNCKNRHFFYEMAPKLLAHAKRHNEQMSVVICDIDHFKSINDKFGHVVGDRALQQFAKTLSAELRNEDALIRMGGEEFLILSPRCDIAQAKAFAERLRHRIEVNPMKLSGVDISLTASFGVVEIHSDNDIYHGLKAADTAMYEAKSAGRNQVITVTT</sequence>
<dbReference type="EMBL" id="JAATNW010000005">
    <property type="protein sequence ID" value="NMH60488.1"/>
    <property type="molecule type" value="Genomic_DNA"/>
</dbReference>
<dbReference type="Proteomes" id="UP000709336">
    <property type="component" value="Unassembled WGS sequence"/>
</dbReference>
<dbReference type="CDD" id="cd01949">
    <property type="entry name" value="GGDEF"/>
    <property type="match status" value="1"/>
</dbReference>
<keyword evidence="3" id="KW-1133">Transmembrane helix</keyword>
<dbReference type="SUPFAM" id="SSF55073">
    <property type="entry name" value="Nucleotide cyclase"/>
    <property type="match status" value="1"/>
</dbReference>
<dbReference type="Gene3D" id="3.30.70.270">
    <property type="match status" value="1"/>
</dbReference>
<dbReference type="PROSITE" id="PS50887">
    <property type="entry name" value="GGDEF"/>
    <property type="match status" value="1"/>
</dbReference>
<evidence type="ECO:0000256" key="1">
    <source>
        <dbReference type="ARBA" id="ARBA00012528"/>
    </source>
</evidence>
<evidence type="ECO:0000313" key="6">
    <source>
        <dbReference type="Proteomes" id="UP000709336"/>
    </source>
</evidence>
<evidence type="ECO:0000313" key="5">
    <source>
        <dbReference type="EMBL" id="NMH60488.1"/>
    </source>
</evidence>
<feature type="transmembrane region" description="Helical" evidence="3">
    <location>
        <begin position="41"/>
        <end position="60"/>
    </location>
</feature>
<dbReference type="InterPro" id="IPR043128">
    <property type="entry name" value="Rev_trsase/Diguanyl_cyclase"/>
</dbReference>
<evidence type="ECO:0000256" key="3">
    <source>
        <dbReference type="SAM" id="Phobius"/>
    </source>
</evidence>
<feature type="transmembrane region" description="Helical" evidence="3">
    <location>
        <begin position="66"/>
        <end position="87"/>
    </location>
</feature>
<feature type="domain" description="GGDEF" evidence="4">
    <location>
        <begin position="254"/>
        <end position="386"/>
    </location>
</feature>
<dbReference type="NCBIfam" id="TIGR00254">
    <property type="entry name" value="GGDEF"/>
    <property type="match status" value="1"/>
</dbReference>
<comment type="caution">
    <text evidence="5">The sequence shown here is derived from an EMBL/GenBank/DDBJ whole genome shotgun (WGS) entry which is preliminary data.</text>
</comment>
<reference evidence="5 6" key="1">
    <citation type="submission" date="2020-03" db="EMBL/GenBank/DDBJ databases">
        <title>Alteromonas ponticola sp. nov., isolated from seawater.</title>
        <authorList>
            <person name="Yoon J.-H."/>
            <person name="Kim Y.-O."/>
        </authorList>
    </citation>
    <scope>NUCLEOTIDE SEQUENCE [LARGE SCALE GENOMIC DNA]</scope>
    <source>
        <strain evidence="5 6">MYP5</strain>
    </source>
</reference>
<evidence type="ECO:0000259" key="4">
    <source>
        <dbReference type="PROSITE" id="PS50887"/>
    </source>
</evidence>
<gene>
    <name evidence="5" type="ORF">HCJ96_10690</name>
</gene>
<organism evidence="5 6">
    <name type="scientific">Alteromonas ponticola</name>
    <dbReference type="NCBI Taxonomy" id="2720613"/>
    <lineage>
        <taxon>Bacteria</taxon>
        <taxon>Pseudomonadati</taxon>
        <taxon>Pseudomonadota</taxon>
        <taxon>Gammaproteobacteria</taxon>
        <taxon>Alteromonadales</taxon>
        <taxon>Alteromonadaceae</taxon>
        <taxon>Alteromonas/Salinimonas group</taxon>
        <taxon>Alteromonas</taxon>
    </lineage>
</organism>
<keyword evidence="3" id="KW-0472">Membrane</keyword>
<evidence type="ECO:0000256" key="2">
    <source>
        <dbReference type="ARBA" id="ARBA00034247"/>
    </source>
</evidence>
<feature type="transmembrane region" description="Helical" evidence="3">
    <location>
        <begin position="194"/>
        <end position="217"/>
    </location>
</feature>
<protein>
    <recommendedName>
        <fullName evidence="1">diguanylate cyclase</fullName>
        <ecNumber evidence="1">2.7.7.65</ecNumber>
    </recommendedName>
</protein>
<feature type="transmembrane region" description="Helical" evidence="3">
    <location>
        <begin position="125"/>
        <end position="147"/>
    </location>
</feature>
<feature type="transmembrane region" description="Helical" evidence="3">
    <location>
        <begin position="159"/>
        <end position="182"/>
    </location>
</feature>
<accession>A0ABX1R3Y3</accession>
<name>A0ABX1R3Y3_9ALTE</name>
<dbReference type="Pfam" id="PF00990">
    <property type="entry name" value="GGDEF"/>
    <property type="match status" value="1"/>
</dbReference>
<proteinExistence type="predicted"/>
<keyword evidence="6" id="KW-1185">Reference proteome</keyword>